<keyword evidence="2" id="KW-1185">Reference proteome</keyword>
<evidence type="ECO:0000313" key="2">
    <source>
        <dbReference type="Proteomes" id="UP001631949"/>
    </source>
</evidence>
<sequence length="166" mass="18817">MPRLGSDARRLRQQARRIGLNCSTAIPQMKALLDDYAGLVWLAEEQNRPCQREAFTPEDTTQALLILDRLMDKNSPHARAGHRRRHQLFLTTMVGQAIDATARYPGPGPLYAAILKGYYCTYPRPTDMALMEDLHLERSSYYAKKKEAILCCALAFFGTISQELDL</sequence>
<proteinExistence type="predicted"/>
<name>A0ABW9GYU3_9FIRM</name>
<evidence type="ECO:0000313" key="1">
    <source>
        <dbReference type="EMBL" id="MFM9413736.1"/>
    </source>
</evidence>
<dbReference type="Proteomes" id="UP001631949">
    <property type="component" value="Unassembled WGS sequence"/>
</dbReference>
<accession>A0ABW9GYU3</accession>
<dbReference type="RefSeq" id="WP_408977352.1">
    <property type="nucleotide sequence ID" value="NZ_JBJUVG010000005.1"/>
</dbReference>
<comment type="caution">
    <text evidence="1">The sequence shown here is derived from an EMBL/GenBank/DDBJ whole genome shotgun (WGS) entry which is preliminary data.</text>
</comment>
<protein>
    <submittedName>
        <fullName evidence="1">Uncharacterized protein</fullName>
    </submittedName>
</protein>
<gene>
    <name evidence="1" type="ORF">ACKQTC_05095</name>
</gene>
<dbReference type="EMBL" id="JBJUVG010000005">
    <property type="protein sequence ID" value="MFM9413736.1"/>
    <property type="molecule type" value="Genomic_DNA"/>
</dbReference>
<reference evidence="1 2" key="1">
    <citation type="journal article" date="2016" name="Int. J. Syst. Evol. Microbiol.">
        <title>Peptococcus simiae sp. nov., isolated from rhesus macaque faeces and emended description of the genus Peptococcus.</title>
        <authorList>
            <person name="Shkoporov A.N."/>
            <person name="Efimov B.A."/>
            <person name="Kondova I."/>
            <person name="Ouwerling B."/>
            <person name="Chaplin A.V."/>
            <person name="Shcherbakova V.A."/>
            <person name="Langermans J.A.M."/>
        </authorList>
    </citation>
    <scope>NUCLEOTIDE SEQUENCE [LARGE SCALE GENOMIC DNA]</scope>
    <source>
        <strain evidence="1 2">M108</strain>
    </source>
</reference>
<organism evidence="1 2">
    <name type="scientific">Peptococcus simiae</name>
    <dbReference type="NCBI Taxonomy" id="1643805"/>
    <lineage>
        <taxon>Bacteria</taxon>
        <taxon>Bacillati</taxon>
        <taxon>Bacillota</taxon>
        <taxon>Clostridia</taxon>
        <taxon>Eubacteriales</taxon>
        <taxon>Peptococcaceae</taxon>
        <taxon>Peptococcus</taxon>
    </lineage>
</organism>